<evidence type="ECO:0000259" key="17">
    <source>
        <dbReference type="PROSITE" id="PS51462"/>
    </source>
</evidence>
<dbReference type="FunFam" id="3.90.79.10:FF:000034">
    <property type="entry name" value="Nucleotide triphosphate diphosphatase NUDT15"/>
    <property type="match status" value="1"/>
</dbReference>
<keyword evidence="7" id="KW-0464">Manganese</keyword>
<dbReference type="GO" id="GO:0006950">
    <property type="term" value="P:response to stress"/>
    <property type="evidence" value="ECO:0007669"/>
    <property type="project" value="UniProtKB-ARBA"/>
</dbReference>
<dbReference type="PROSITE" id="PS00893">
    <property type="entry name" value="NUDIX_BOX"/>
    <property type="match status" value="1"/>
</dbReference>
<dbReference type="KEGG" id="lak:106176394"/>
<dbReference type="SUPFAM" id="SSF55811">
    <property type="entry name" value="Nudix"/>
    <property type="match status" value="1"/>
</dbReference>
<comment type="catalytic activity">
    <reaction evidence="9">
        <text>a ribonucleoside 5'-triphosphate + H2O = a ribonucleoside 5'-phosphate + diphosphate + H(+)</text>
        <dbReference type="Rhea" id="RHEA:23996"/>
        <dbReference type="ChEBI" id="CHEBI:15377"/>
        <dbReference type="ChEBI" id="CHEBI:15378"/>
        <dbReference type="ChEBI" id="CHEBI:33019"/>
        <dbReference type="ChEBI" id="CHEBI:58043"/>
        <dbReference type="ChEBI" id="CHEBI:61557"/>
        <dbReference type="EC" id="3.6.1.9"/>
    </reaction>
</comment>
<dbReference type="InterPro" id="IPR020084">
    <property type="entry name" value="NUDIX_hydrolase_CS"/>
</dbReference>
<dbReference type="GO" id="GO:0046872">
    <property type="term" value="F:metal ion binding"/>
    <property type="evidence" value="ECO:0007669"/>
    <property type="project" value="UniProtKB-KW"/>
</dbReference>
<evidence type="ECO:0000256" key="6">
    <source>
        <dbReference type="ARBA" id="ARBA00022842"/>
    </source>
</evidence>
<dbReference type="InterPro" id="IPR015797">
    <property type="entry name" value="NUDIX_hydrolase-like_dom_sf"/>
</dbReference>
<dbReference type="GO" id="GO:0008413">
    <property type="term" value="F:8-oxo-7,8-dihydroguanosine triphosphate pyrophosphatase activity"/>
    <property type="evidence" value="ECO:0007669"/>
    <property type="project" value="UniProtKB-ARBA"/>
</dbReference>
<protein>
    <recommendedName>
        <fullName evidence="12">Nucleotide triphosphate diphosphatase NUDT15</fullName>
    </recommendedName>
    <alternativeName>
        <fullName evidence="13">MutT homolog 2</fullName>
    </alternativeName>
    <alternativeName>
        <fullName evidence="15">Nucleoside diphosphate-linked moiety X motif 15</fullName>
    </alternativeName>
    <alternativeName>
        <fullName evidence="14">Nucleoside diphosphate-linked to another moiety X hydrolase 15</fullName>
    </alternativeName>
</protein>
<evidence type="ECO:0000256" key="12">
    <source>
        <dbReference type="ARBA" id="ARBA00070687"/>
    </source>
</evidence>
<name>A0A1S3JVY2_LINAN</name>
<dbReference type="InterPro" id="IPR000086">
    <property type="entry name" value="NUDIX_hydrolase_dom"/>
</dbReference>
<dbReference type="RefSeq" id="XP_013414214.1">
    <property type="nucleotide sequence ID" value="XM_013558760.2"/>
</dbReference>
<dbReference type="Gene3D" id="3.90.79.10">
    <property type="entry name" value="Nucleoside Triphosphate Pyrophosphohydrolase"/>
    <property type="match status" value="1"/>
</dbReference>
<evidence type="ECO:0000256" key="5">
    <source>
        <dbReference type="ARBA" id="ARBA00022801"/>
    </source>
</evidence>
<sequence>MAVPTETRANAETPVFDAKLRPKVGVGVIVTSPNHPNCVIIGQRKGYKTGDLYALPGGHLEFGEEWNECAIREVQEETGLRLTRVDFATVVNVVWREHNLHYVTLFMQGEVESGCEPKNLEPEKCEGWQWCDWDNFPSPEELFLPLKLVRQQGYNPFVSKGTG</sequence>
<dbReference type="GeneID" id="106176394"/>
<dbReference type="PROSITE" id="PS51462">
    <property type="entry name" value="NUDIX"/>
    <property type="match status" value="1"/>
</dbReference>
<dbReference type="PRINTS" id="PR00502">
    <property type="entry name" value="NUDIXFAMILY"/>
</dbReference>
<dbReference type="GO" id="GO:0006203">
    <property type="term" value="P:dGTP catabolic process"/>
    <property type="evidence" value="ECO:0007669"/>
    <property type="project" value="TreeGrafter"/>
</dbReference>
<evidence type="ECO:0000256" key="3">
    <source>
        <dbReference type="ARBA" id="ARBA00005582"/>
    </source>
</evidence>
<keyword evidence="4" id="KW-0479">Metal-binding</keyword>
<evidence type="ECO:0000256" key="1">
    <source>
        <dbReference type="ARBA" id="ARBA00001936"/>
    </source>
</evidence>
<dbReference type="OrthoDB" id="447842at2759"/>
<keyword evidence="18" id="KW-1185">Reference proteome</keyword>
<keyword evidence="6" id="KW-0460">Magnesium</keyword>
<feature type="domain" description="Nudix hydrolase" evidence="17">
    <location>
        <begin position="19"/>
        <end position="154"/>
    </location>
</feature>
<keyword evidence="5 16" id="KW-0378">Hydrolase</keyword>
<comment type="catalytic activity">
    <reaction evidence="8">
        <text>a 2'-deoxyribonucleoside 5'-triphosphate + H2O = a 2'-deoxyribonucleoside 5'-phosphate + diphosphate + H(+)</text>
        <dbReference type="Rhea" id="RHEA:44644"/>
        <dbReference type="ChEBI" id="CHEBI:15377"/>
        <dbReference type="ChEBI" id="CHEBI:15378"/>
        <dbReference type="ChEBI" id="CHEBI:33019"/>
        <dbReference type="ChEBI" id="CHEBI:61560"/>
        <dbReference type="ChEBI" id="CHEBI:65317"/>
        <dbReference type="EC" id="3.6.1.9"/>
    </reaction>
</comment>
<proteinExistence type="inferred from homology"/>
<evidence type="ECO:0000256" key="15">
    <source>
        <dbReference type="ARBA" id="ARBA00080476"/>
    </source>
</evidence>
<evidence type="ECO:0000313" key="19">
    <source>
        <dbReference type="RefSeq" id="XP_013414214.1"/>
    </source>
</evidence>
<organism evidence="18 19">
    <name type="scientific">Lingula anatina</name>
    <name type="common">Brachiopod</name>
    <name type="synonym">Lingula unguis</name>
    <dbReference type="NCBI Taxonomy" id="7574"/>
    <lineage>
        <taxon>Eukaryota</taxon>
        <taxon>Metazoa</taxon>
        <taxon>Spiralia</taxon>
        <taxon>Lophotrochozoa</taxon>
        <taxon>Brachiopoda</taxon>
        <taxon>Linguliformea</taxon>
        <taxon>Lingulata</taxon>
        <taxon>Lingulida</taxon>
        <taxon>Linguloidea</taxon>
        <taxon>Lingulidae</taxon>
        <taxon>Lingula</taxon>
    </lineage>
</organism>
<evidence type="ECO:0000256" key="16">
    <source>
        <dbReference type="RuleBase" id="RU003476"/>
    </source>
</evidence>
<reference evidence="19" key="1">
    <citation type="submission" date="2025-08" db="UniProtKB">
        <authorList>
            <consortium name="RefSeq"/>
        </authorList>
    </citation>
    <scope>IDENTIFICATION</scope>
    <source>
        <tissue evidence="19">Gonads</tissue>
    </source>
</reference>
<evidence type="ECO:0000256" key="8">
    <source>
        <dbReference type="ARBA" id="ARBA00036546"/>
    </source>
</evidence>
<dbReference type="PANTHER" id="PTHR16099">
    <property type="entry name" value="8-OXO-DGTP DIPHOSPHATES NUDT15"/>
    <property type="match status" value="1"/>
</dbReference>
<evidence type="ECO:0000256" key="2">
    <source>
        <dbReference type="ARBA" id="ARBA00001946"/>
    </source>
</evidence>
<evidence type="ECO:0000256" key="13">
    <source>
        <dbReference type="ARBA" id="ARBA00076736"/>
    </source>
</evidence>
<evidence type="ECO:0000256" key="9">
    <source>
        <dbReference type="ARBA" id="ARBA00036800"/>
    </source>
</evidence>
<evidence type="ECO:0000256" key="4">
    <source>
        <dbReference type="ARBA" id="ARBA00022723"/>
    </source>
</evidence>
<gene>
    <name evidence="19" type="primary">LOC106176394</name>
</gene>
<evidence type="ECO:0000256" key="14">
    <source>
        <dbReference type="ARBA" id="ARBA00077398"/>
    </source>
</evidence>
<dbReference type="InterPro" id="IPR020476">
    <property type="entry name" value="Nudix_hydrolase"/>
</dbReference>
<comment type="cofactor">
    <cofactor evidence="2">
        <name>Mg(2+)</name>
        <dbReference type="ChEBI" id="CHEBI:18420"/>
    </cofactor>
</comment>
<evidence type="ECO:0000256" key="7">
    <source>
        <dbReference type="ARBA" id="ARBA00023211"/>
    </source>
</evidence>
<comment type="cofactor">
    <cofactor evidence="1">
        <name>Mn(2+)</name>
        <dbReference type="ChEBI" id="CHEBI:29035"/>
    </cofactor>
</comment>
<accession>A0A1S3JVY2</accession>
<dbReference type="CDD" id="cd04678">
    <property type="entry name" value="NUDIX_MTH2_Nudt15"/>
    <property type="match status" value="1"/>
</dbReference>
<dbReference type="STRING" id="7574.A0A1S3JVY2"/>
<dbReference type="PANTHER" id="PTHR16099:SF5">
    <property type="entry name" value="NUCLEOTIDE TRIPHOSPHATE DIPHOSPHATASE NUDT15"/>
    <property type="match status" value="1"/>
</dbReference>
<dbReference type="AlphaFoldDB" id="A0A1S3JVY2"/>
<evidence type="ECO:0000256" key="11">
    <source>
        <dbReference type="ARBA" id="ARBA00062087"/>
    </source>
</evidence>
<comment type="function">
    <text evidence="10">May catalyze the hydrolysis of nucleoside triphosphates including dGTP, dTTP, dCTP, their oxidized forms like 8-oxo-dGTP and the prodrug thiopurine derivatives 6-thio-dGTP and 6-thio-GTP. Could also catalyze the hydrolysis of some nucleoside diphosphate derivatives. Hydrolyzes oxidized nucleosides triphosphates like 8-oxo-dGTP in vitro, but the specificity and efficiency towards these substrates are low. Therefore, the potential in vivo sanitizing role of this enzyme, that would consist in removing oxidatively damaged forms of nucleosides to prevent their incorporation into DNA, is unclear. Through the hydrolysis of thioguanosine triphosphates may participate in the catabolism of thiopurine drugs. May also have a role in DNA synthesis and cell cycle progression by stabilizing PCNA. Exhibits decapping activity towards dpCoA-capped RNAs in vitro.</text>
</comment>
<dbReference type="Pfam" id="PF00293">
    <property type="entry name" value="NUDIX"/>
    <property type="match status" value="1"/>
</dbReference>
<dbReference type="InParanoid" id="A0A1S3JVY2"/>
<dbReference type="GO" id="GO:0035539">
    <property type="term" value="F:8-oxo-7,8-dihydrodeoxyguanosine triphosphate pyrophosphatase activity"/>
    <property type="evidence" value="ECO:0007669"/>
    <property type="project" value="TreeGrafter"/>
</dbReference>
<evidence type="ECO:0000256" key="10">
    <source>
        <dbReference type="ARBA" id="ARBA00055812"/>
    </source>
</evidence>
<dbReference type="Proteomes" id="UP000085678">
    <property type="component" value="Unplaced"/>
</dbReference>
<comment type="subunit">
    <text evidence="11">Homodimer. Interacts with PCNA; interaction is disrupted in response to UV irradiation.</text>
</comment>
<dbReference type="GO" id="GO:0005829">
    <property type="term" value="C:cytosol"/>
    <property type="evidence" value="ECO:0007669"/>
    <property type="project" value="TreeGrafter"/>
</dbReference>
<comment type="similarity">
    <text evidence="3 16">Belongs to the Nudix hydrolase family.</text>
</comment>
<evidence type="ECO:0000313" key="18">
    <source>
        <dbReference type="Proteomes" id="UP000085678"/>
    </source>
</evidence>